<organism evidence="1">
    <name type="scientific">Pseudomonas sp. 13.2</name>
    <dbReference type="NCBI Taxonomy" id="3144665"/>
    <lineage>
        <taxon>Bacteria</taxon>
        <taxon>Pseudomonadati</taxon>
        <taxon>Pseudomonadota</taxon>
        <taxon>Gammaproteobacteria</taxon>
        <taxon>Pseudomonadales</taxon>
        <taxon>Pseudomonadaceae</taxon>
        <taxon>Pseudomonas</taxon>
    </lineage>
</organism>
<gene>
    <name evidence="1" type="ORF">ABH853_24675</name>
</gene>
<evidence type="ECO:0000313" key="1">
    <source>
        <dbReference type="EMBL" id="XBG31444.1"/>
    </source>
</evidence>
<reference evidence="1" key="1">
    <citation type="journal article" date="2019" name="Microbiol. Resour. Announc.">
        <title>Draft Genome Sequences of Five Environmental Bacterial Isolates That Degrade Polyethylene Terephthalate Plastic.</title>
        <authorList>
            <person name="Leon-Zayas R."/>
            <person name="Roberts C."/>
            <person name="Vague M."/>
            <person name="Mellies J.L."/>
        </authorList>
    </citation>
    <scope>NUCLEOTIDE SEQUENCE</scope>
    <source>
        <strain evidence="1">13.2</strain>
    </source>
</reference>
<dbReference type="EMBL" id="CP157179">
    <property type="protein sequence ID" value="XBG31444.1"/>
    <property type="molecule type" value="Genomic_DNA"/>
</dbReference>
<dbReference type="AlphaFoldDB" id="A0AAU7BG28"/>
<protein>
    <submittedName>
        <fullName evidence="1">Uncharacterized protein</fullName>
    </submittedName>
</protein>
<reference evidence="1" key="2">
    <citation type="submission" date="2024-05" db="EMBL/GenBank/DDBJ databases">
        <authorList>
            <person name="Mellies J."/>
            <person name="Newton I."/>
        </authorList>
    </citation>
    <scope>NUCLEOTIDE SEQUENCE</scope>
    <source>
        <strain evidence="1">13.2</strain>
    </source>
</reference>
<accession>A0AAU7BG28</accession>
<proteinExistence type="predicted"/>
<name>A0AAU7BG28_9PSED</name>
<sequence>MANQTPTLLTFMTKVDEAKFSQALVSTLPEITFLNIGDWPTKKPLTKNTLGDCSSDSPQHSIWNKAILPTTDYIENFIFHNETNNAYFGATIGPGLIQYIRPSIADYDNLSLRNGRLSSSYDPKTDPQTHYFVKETFRILRTGARRVYLVDRKTGQTDDKPELHFFAWPDAAEKYNGDNGKYLTNNFLTYFVVTPRKKS</sequence>